<feature type="region of interest" description="Disordered" evidence="1">
    <location>
        <begin position="44"/>
        <end position="83"/>
    </location>
</feature>
<keyword evidence="2" id="KW-0812">Transmembrane</keyword>
<protein>
    <submittedName>
        <fullName evidence="3">Uncharacterized protein</fullName>
    </submittedName>
</protein>
<gene>
    <name evidence="3" type="ORF">ACE41H_08915</name>
</gene>
<reference evidence="3 4" key="1">
    <citation type="submission" date="2024-09" db="EMBL/GenBank/DDBJ databases">
        <title>Paenibacillus zeirhizospherea sp. nov., isolated from surface of the maize (Zea mays) roots in a horticulture field, Hungary.</title>
        <authorList>
            <person name="Marton D."/>
            <person name="Farkas M."/>
            <person name="Bedics A."/>
            <person name="Toth E."/>
            <person name="Tancsics A."/>
            <person name="Boka K."/>
            <person name="Maroti G."/>
            <person name="Kriszt B."/>
            <person name="Cserhati M."/>
        </authorList>
    </citation>
    <scope>NUCLEOTIDE SEQUENCE [LARGE SCALE GENOMIC DNA]</scope>
    <source>
        <strain evidence="3 4">KCTC 33519</strain>
    </source>
</reference>
<sequence>MNSFKGGNKLKKTIYKKWWFWVIIILFVGAIANLKTEETEIVPNETVSTSPVSNEPEEQTQVEDTGNTEKTEKNVESPNQSEATSNWVGIGADLTAFEEKFGAPSNASDDLFTNYSNDKYSCLAVDNKCINLTINTEASNIDEAIVEINTMSPTDAKVIQRYELKEDGADYLRTIIVYQSEILKNNFEQSLFGDAEPGTFIAIIKSNQTEGIFATVLGLGDNP</sequence>
<organism evidence="3 4">
    <name type="scientific">Paenibacillus enshidis</name>
    <dbReference type="NCBI Taxonomy" id="1458439"/>
    <lineage>
        <taxon>Bacteria</taxon>
        <taxon>Bacillati</taxon>
        <taxon>Bacillota</taxon>
        <taxon>Bacilli</taxon>
        <taxon>Bacillales</taxon>
        <taxon>Paenibacillaceae</taxon>
        <taxon>Paenibacillus</taxon>
    </lineage>
</organism>
<evidence type="ECO:0000256" key="2">
    <source>
        <dbReference type="SAM" id="Phobius"/>
    </source>
</evidence>
<feature type="transmembrane region" description="Helical" evidence="2">
    <location>
        <begin position="18"/>
        <end position="34"/>
    </location>
</feature>
<name>A0ABV5AS97_9BACL</name>
<evidence type="ECO:0000313" key="4">
    <source>
        <dbReference type="Proteomes" id="UP001580346"/>
    </source>
</evidence>
<evidence type="ECO:0000256" key="1">
    <source>
        <dbReference type="SAM" id="MobiDB-lite"/>
    </source>
</evidence>
<proteinExistence type="predicted"/>
<keyword evidence="2" id="KW-0472">Membrane</keyword>
<keyword evidence="4" id="KW-1185">Reference proteome</keyword>
<accession>A0ABV5AS97</accession>
<comment type="caution">
    <text evidence="3">The sequence shown here is derived from an EMBL/GenBank/DDBJ whole genome shotgun (WGS) entry which is preliminary data.</text>
</comment>
<keyword evidence="2" id="KW-1133">Transmembrane helix</keyword>
<dbReference type="EMBL" id="JBHHMI010000006">
    <property type="protein sequence ID" value="MFB5266907.1"/>
    <property type="molecule type" value="Genomic_DNA"/>
</dbReference>
<evidence type="ECO:0000313" key="3">
    <source>
        <dbReference type="EMBL" id="MFB5266907.1"/>
    </source>
</evidence>
<dbReference type="Proteomes" id="UP001580346">
    <property type="component" value="Unassembled WGS sequence"/>
</dbReference>
<dbReference type="RefSeq" id="WP_375354851.1">
    <property type="nucleotide sequence ID" value="NZ_JBHHMI010000006.1"/>
</dbReference>